<sequence>MVTTHSPTIVQSLQPGEVINLNDYNIGEYYDKSVEDILEWEGGNSHTI</sequence>
<gene>
    <name evidence="1" type="ORF">THIOM_002872</name>
</gene>
<evidence type="ECO:0000313" key="1">
    <source>
        <dbReference type="EMBL" id="OAD21363.1"/>
    </source>
</evidence>
<dbReference type="AlphaFoldDB" id="A0A176RZX6"/>
<dbReference type="Proteomes" id="UP000076962">
    <property type="component" value="Unassembled WGS sequence"/>
</dbReference>
<keyword evidence="2" id="KW-1185">Reference proteome</keyword>
<comment type="caution">
    <text evidence="1">The sequence shown here is derived from an EMBL/GenBank/DDBJ whole genome shotgun (WGS) entry which is preliminary data.</text>
</comment>
<proteinExistence type="predicted"/>
<reference evidence="1 2" key="1">
    <citation type="submission" date="2016-05" db="EMBL/GenBank/DDBJ databases">
        <title>Single-cell genome of chain-forming Candidatus Thiomargarita nelsonii and comparison to other large sulfur-oxidizing bacteria.</title>
        <authorList>
            <person name="Winkel M."/>
            <person name="Salman V."/>
            <person name="Woyke T."/>
            <person name="Schulz-Vogt H."/>
            <person name="Richter M."/>
            <person name="Flood B."/>
            <person name="Bailey J."/>
            <person name="Amann R."/>
            <person name="Mussmann M."/>
        </authorList>
    </citation>
    <scope>NUCLEOTIDE SEQUENCE [LARGE SCALE GENOMIC DNA]</scope>
    <source>
        <strain evidence="1 2">THI036</strain>
    </source>
</reference>
<organism evidence="1 2">
    <name type="scientific">Candidatus Thiomargarita nelsonii</name>
    <dbReference type="NCBI Taxonomy" id="1003181"/>
    <lineage>
        <taxon>Bacteria</taxon>
        <taxon>Pseudomonadati</taxon>
        <taxon>Pseudomonadota</taxon>
        <taxon>Gammaproteobacteria</taxon>
        <taxon>Thiotrichales</taxon>
        <taxon>Thiotrichaceae</taxon>
        <taxon>Thiomargarita</taxon>
    </lineage>
</organism>
<evidence type="ECO:0000313" key="2">
    <source>
        <dbReference type="Proteomes" id="UP000076962"/>
    </source>
</evidence>
<name>A0A176RZX6_9GAMM</name>
<protein>
    <submittedName>
        <fullName evidence="1">Uncharacterized protein</fullName>
    </submittedName>
</protein>
<dbReference type="EMBL" id="LUTY01001686">
    <property type="protein sequence ID" value="OAD21363.1"/>
    <property type="molecule type" value="Genomic_DNA"/>
</dbReference>
<accession>A0A176RZX6</accession>